<name>A0AAV1K583_9NEOP</name>
<keyword evidence="2" id="KW-1185">Reference proteome</keyword>
<evidence type="ECO:0000313" key="2">
    <source>
        <dbReference type="Proteomes" id="UP001497472"/>
    </source>
</evidence>
<dbReference type="Proteomes" id="UP001497472">
    <property type="component" value="Unassembled WGS sequence"/>
</dbReference>
<sequence>MGQNLALQLPPFVLSPVVVLPSINQEQSINIQTNENNEEAFEQDDFPEKLIKPFCNTTGNLDSAVNDPDNVREINNSTELAESEDANLDKDMFRQNTMTSNNPVTESNINDKESTTITSGDIIATSAKIDGIQTTAPPGFYPTAVI</sequence>
<comment type="caution">
    <text evidence="1">The sequence shown here is derived from an EMBL/GenBank/DDBJ whole genome shotgun (WGS) entry which is preliminary data.</text>
</comment>
<protein>
    <submittedName>
        <fullName evidence="1">Uncharacterized protein</fullName>
    </submittedName>
</protein>
<dbReference type="AlphaFoldDB" id="A0AAV1K583"/>
<organism evidence="1 2">
    <name type="scientific">Leptosia nina</name>
    <dbReference type="NCBI Taxonomy" id="320188"/>
    <lineage>
        <taxon>Eukaryota</taxon>
        <taxon>Metazoa</taxon>
        <taxon>Ecdysozoa</taxon>
        <taxon>Arthropoda</taxon>
        <taxon>Hexapoda</taxon>
        <taxon>Insecta</taxon>
        <taxon>Pterygota</taxon>
        <taxon>Neoptera</taxon>
        <taxon>Endopterygota</taxon>
        <taxon>Lepidoptera</taxon>
        <taxon>Glossata</taxon>
        <taxon>Ditrysia</taxon>
        <taxon>Papilionoidea</taxon>
        <taxon>Pieridae</taxon>
        <taxon>Pierinae</taxon>
        <taxon>Leptosia</taxon>
    </lineage>
</organism>
<dbReference type="EMBL" id="CAVLEF010000283">
    <property type="protein sequence ID" value="CAK1556342.1"/>
    <property type="molecule type" value="Genomic_DNA"/>
</dbReference>
<gene>
    <name evidence="1" type="ORF">LNINA_LOCUS15098</name>
</gene>
<reference evidence="1 2" key="1">
    <citation type="submission" date="2023-11" db="EMBL/GenBank/DDBJ databases">
        <authorList>
            <person name="Okamura Y."/>
        </authorList>
    </citation>
    <scope>NUCLEOTIDE SEQUENCE [LARGE SCALE GENOMIC DNA]</scope>
</reference>
<evidence type="ECO:0000313" key="1">
    <source>
        <dbReference type="EMBL" id="CAK1556342.1"/>
    </source>
</evidence>
<proteinExistence type="predicted"/>
<accession>A0AAV1K583</accession>